<dbReference type="AlphaFoldDB" id="A0AAV4MF64"/>
<keyword evidence="6" id="KW-0472">Membrane</keyword>
<keyword evidence="4 8" id="KW-0106">Calcium</keyword>
<protein>
    <submittedName>
        <fullName evidence="10">Protocadherin Fat 1</fullName>
    </submittedName>
</protein>
<evidence type="ECO:0000256" key="5">
    <source>
        <dbReference type="ARBA" id="ARBA00022989"/>
    </source>
</evidence>
<evidence type="ECO:0000256" key="8">
    <source>
        <dbReference type="PROSITE-ProRule" id="PRU00043"/>
    </source>
</evidence>
<keyword evidence="3" id="KW-0677">Repeat</keyword>
<keyword evidence="7" id="KW-0325">Glycoprotein</keyword>
<evidence type="ECO:0000256" key="7">
    <source>
        <dbReference type="ARBA" id="ARBA00023180"/>
    </source>
</evidence>
<proteinExistence type="predicted"/>
<dbReference type="InterPro" id="IPR020894">
    <property type="entry name" value="Cadherin_CS"/>
</dbReference>
<dbReference type="GO" id="GO:0005886">
    <property type="term" value="C:plasma membrane"/>
    <property type="evidence" value="ECO:0007669"/>
    <property type="project" value="InterPro"/>
</dbReference>
<dbReference type="PROSITE" id="PS50268">
    <property type="entry name" value="CADHERIN_2"/>
    <property type="match status" value="1"/>
</dbReference>
<dbReference type="PROSITE" id="PS00232">
    <property type="entry name" value="CADHERIN_1"/>
    <property type="match status" value="1"/>
</dbReference>
<sequence>MKFRWRFGIIRTAALRRLDREVQAEHALEIKVEDDGDPSLSSLTRVLVSILDENDNDPEFLPLSHFVCPVLEMAKADPNIVLCQVVASDADTGANGDISYSFGPEKGSDLFTVHPKTGAIYAKQKLMAGEAYDFFATDKGIPLDPPVFV</sequence>
<comment type="subcellular location">
    <subcellularLocation>
        <location evidence="1">Membrane</location>
        <topology evidence="1">Single-pass membrane protein</topology>
    </subcellularLocation>
</comment>
<keyword evidence="2" id="KW-0812">Transmembrane</keyword>
<reference evidence="10 11" key="1">
    <citation type="submission" date="2021-06" db="EMBL/GenBank/DDBJ databases">
        <title>Caerostris extrusa draft genome.</title>
        <authorList>
            <person name="Kono N."/>
            <person name="Arakawa K."/>
        </authorList>
    </citation>
    <scope>NUCLEOTIDE SEQUENCE [LARGE SCALE GENOMIC DNA]</scope>
</reference>
<dbReference type="PANTHER" id="PTHR24028">
    <property type="entry name" value="CADHERIN-87A"/>
    <property type="match status" value="1"/>
</dbReference>
<dbReference type="InterPro" id="IPR002126">
    <property type="entry name" value="Cadherin-like_dom"/>
</dbReference>
<name>A0AAV4MF64_CAEEX</name>
<dbReference type="InterPro" id="IPR015919">
    <property type="entry name" value="Cadherin-like_sf"/>
</dbReference>
<evidence type="ECO:0000259" key="9">
    <source>
        <dbReference type="PROSITE" id="PS50268"/>
    </source>
</evidence>
<evidence type="ECO:0000313" key="10">
    <source>
        <dbReference type="EMBL" id="GIX70302.1"/>
    </source>
</evidence>
<accession>A0AAV4MF64</accession>
<evidence type="ECO:0000256" key="3">
    <source>
        <dbReference type="ARBA" id="ARBA00022737"/>
    </source>
</evidence>
<dbReference type="PANTHER" id="PTHR24028:SF328">
    <property type="entry name" value="CADHERIN-3"/>
    <property type="match status" value="1"/>
</dbReference>
<dbReference type="EMBL" id="BPLR01002129">
    <property type="protein sequence ID" value="GIX70302.1"/>
    <property type="molecule type" value="Genomic_DNA"/>
</dbReference>
<keyword evidence="11" id="KW-1185">Reference proteome</keyword>
<dbReference type="PRINTS" id="PR00205">
    <property type="entry name" value="CADHERIN"/>
</dbReference>
<dbReference type="InterPro" id="IPR050174">
    <property type="entry name" value="Protocadherin/Cadherin-CA"/>
</dbReference>
<organism evidence="10 11">
    <name type="scientific">Caerostris extrusa</name>
    <name type="common">Bark spider</name>
    <name type="synonym">Caerostris bankana</name>
    <dbReference type="NCBI Taxonomy" id="172846"/>
    <lineage>
        <taxon>Eukaryota</taxon>
        <taxon>Metazoa</taxon>
        <taxon>Ecdysozoa</taxon>
        <taxon>Arthropoda</taxon>
        <taxon>Chelicerata</taxon>
        <taxon>Arachnida</taxon>
        <taxon>Araneae</taxon>
        <taxon>Araneomorphae</taxon>
        <taxon>Entelegynae</taxon>
        <taxon>Araneoidea</taxon>
        <taxon>Araneidae</taxon>
        <taxon>Caerostris</taxon>
    </lineage>
</organism>
<dbReference type="Proteomes" id="UP001054945">
    <property type="component" value="Unassembled WGS sequence"/>
</dbReference>
<dbReference type="SUPFAM" id="SSF49313">
    <property type="entry name" value="Cadherin-like"/>
    <property type="match status" value="2"/>
</dbReference>
<dbReference type="CDD" id="cd11304">
    <property type="entry name" value="Cadherin_repeat"/>
    <property type="match status" value="2"/>
</dbReference>
<dbReference type="Gene3D" id="2.60.40.60">
    <property type="entry name" value="Cadherins"/>
    <property type="match status" value="2"/>
</dbReference>
<evidence type="ECO:0000256" key="6">
    <source>
        <dbReference type="ARBA" id="ARBA00023136"/>
    </source>
</evidence>
<evidence type="ECO:0000256" key="2">
    <source>
        <dbReference type="ARBA" id="ARBA00022692"/>
    </source>
</evidence>
<dbReference type="GO" id="GO:0007156">
    <property type="term" value="P:homophilic cell adhesion via plasma membrane adhesion molecules"/>
    <property type="evidence" value="ECO:0007669"/>
    <property type="project" value="InterPro"/>
</dbReference>
<dbReference type="GO" id="GO:0005509">
    <property type="term" value="F:calcium ion binding"/>
    <property type="evidence" value="ECO:0007669"/>
    <property type="project" value="UniProtKB-UniRule"/>
</dbReference>
<feature type="domain" description="Cadherin" evidence="9">
    <location>
        <begin position="16"/>
        <end position="60"/>
    </location>
</feature>
<evidence type="ECO:0000256" key="1">
    <source>
        <dbReference type="ARBA" id="ARBA00004167"/>
    </source>
</evidence>
<gene>
    <name evidence="10" type="primary">FAT1_11</name>
    <name evidence="10" type="ORF">CEXT_248431</name>
</gene>
<evidence type="ECO:0000313" key="11">
    <source>
        <dbReference type="Proteomes" id="UP001054945"/>
    </source>
</evidence>
<keyword evidence="5" id="KW-1133">Transmembrane helix</keyword>
<comment type="caution">
    <text evidence="10">The sequence shown here is derived from an EMBL/GenBank/DDBJ whole genome shotgun (WGS) entry which is preliminary data.</text>
</comment>
<evidence type="ECO:0000256" key="4">
    <source>
        <dbReference type="ARBA" id="ARBA00022837"/>
    </source>
</evidence>